<gene>
    <name evidence="2" type="ORF">EVEC_LOCUS10073</name>
</gene>
<evidence type="ECO:0000313" key="3">
    <source>
        <dbReference type="Proteomes" id="UP000274131"/>
    </source>
</evidence>
<accession>A0A0N4VIS7</accession>
<reference evidence="4" key="1">
    <citation type="submission" date="2017-02" db="UniProtKB">
        <authorList>
            <consortium name="WormBaseParasite"/>
        </authorList>
    </citation>
    <scope>IDENTIFICATION</scope>
</reference>
<proteinExistence type="predicted"/>
<keyword evidence="3" id="KW-1185">Reference proteome</keyword>
<keyword evidence="1" id="KW-0812">Transmembrane</keyword>
<dbReference type="OrthoDB" id="7981490at2759"/>
<dbReference type="PANTHER" id="PTHR47331:SF1">
    <property type="entry name" value="GAG-LIKE PROTEIN"/>
    <property type="match status" value="1"/>
</dbReference>
<dbReference type="Proteomes" id="UP000274131">
    <property type="component" value="Unassembled WGS sequence"/>
</dbReference>
<dbReference type="AlphaFoldDB" id="A0A0N4VIS7"/>
<evidence type="ECO:0000313" key="4">
    <source>
        <dbReference type="WBParaSite" id="EVEC_0001074801-mRNA-1"/>
    </source>
</evidence>
<organism evidence="4">
    <name type="scientific">Enterobius vermicularis</name>
    <name type="common">Human pinworm</name>
    <dbReference type="NCBI Taxonomy" id="51028"/>
    <lineage>
        <taxon>Eukaryota</taxon>
        <taxon>Metazoa</taxon>
        <taxon>Ecdysozoa</taxon>
        <taxon>Nematoda</taxon>
        <taxon>Chromadorea</taxon>
        <taxon>Rhabditida</taxon>
        <taxon>Spirurina</taxon>
        <taxon>Oxyuridomorpha</taxon>
        <taxon>Oxyuroidea</taxon>
        <taxon>Oxyuridae</taxon>
        <taxon>Enterobius</taxon>
    </lineage>
</organism>
<evidence type="ECO:0000313" key="2">
    <source>
        <dbReference type="EMBL" id="VDD95322.1"/>
    </source>
</evidence>
<keyword evidence="1" id="KW-0472">Membrane</keyword>
<dbReference type="WBParaSite" id="EVEC_0001074801-mRNA-1">
    <property type="protein sequence ID" value="EVEC_0001074801-mRNA-1"/>
    <property type="gene ID" value="EVEC_0001074801"/>
</dbReference>
<protein>
    <submittedName>
        <fullName evidence="4">Integrase_SAM-like_N domain-containing protein</fullName>
    </submittedName>
</protein>
<sequence length="284" mass="32239">MVGGTSQLKSPTHKLKLQQTAKFQNSGKITSEDLAEAKKVTVKRVQKKYWSSCFEEPHTEQAQYLIDRYGLVEQEGILRCVGRMENISGACQSNSPILLPSEDSITYLIIQDIHQRLFHAGVQFTLAELRRKWWIPQGRRLKIGEIIELKKNFDGEIVRKSNKRETEKAICHLYPLELEDESKEEKEEEEKGTKVLGALGGKLGRVGILYIAQILLVLLIASTAAVDTRCKQKEKFFCVTSQSCVYSGTVIKKNNQGQYCWQIQECSKGHLVEGTCKKKCECPK</sequence>
<evidence type="ECO:0000256" key="1">
    <source>
        <dbReference type="SAM" id="Phobius"/>
    </source>
</evidence>
<keyword evidence="1" id="KW-1133">Transmembrane helix</keyword>
<dbReference type="PANTHER" id="PTHR47331">
    <property type="entry name" value="PHD-TYPE DOMAIN-CONTAINING PROTEIN"/>
    <property type="match status" value="1"/>
</dbReference>
<dbReference type="STRING" id="51028.A0A0N4VIS7"/>
<feature type="transmembrane region" description="Helical" evidence="1">
    <location>
        <begin position="207"/>
        <end position="226"/>
    </location>
</feature>
<name>A0A0N4VIS7_ENTVE</name>
<dbReference type="EMBL" id="UXUI01010518">
    <property type="protein sequence ID" value="VDD95322.1"/>
    <property type="molecule type" value="Genomic_DNA"/>
</dbReference>
<reference evidence="2 3" key="2">
    <citation type="submission" date="2018-10" db="EMBL/GenBank/DDBJ databases">
        <authorList>
            <consortium name="Pathogen Informatics"/>
        </authorList>
    </citation>
    <scope>NUCLEOTIDE SEQUENCE [LARGE SCALE GENOMIC DNA]</scope>
</reference>